<evidence type="ECO:0000313" key="7">
    <source>
        <dbReference type="Proteomes" id="UP000249464"/>
    </source>
</evidence>
<evidence type="ECO:0000256" key="5">
    <source>
        <dbReference type="SAM" id="MobiDB-lite"/>
    </source>
</evidence>
<evidence type="ECO:0000256" key="2">
    <source>
        <dbReference type="ARBA" id="ARBA00022741"/>
    </source>
</evidence>
<feature type="region of interest" description="Disordered" evidence="5">
    <location>
        <begin position="231"/>
        <end position="270"/>
    </location>
</feature>
<feature type="compositionally biased region" description="Polar residues" evidence="5">
    <location>
        <begin position="319"/>
        <end position="348"/>
    </location>
</feature>
<dbReference type="SMART" id="SM00174">
    <property type="entry name" value="RHO"/>
    <property type="match status" value="1"/>
</dbReference>
<keyword evidence="4" id="KW-0449">Lipoprotein</keyword>
<dbReference type="Pfam" id="PF00071">
    <property type="entry name" value="Ras"/>
    <property type="match status" value="1"/>
</dbReference>
<evidence type="ECO:0000256" key="1">
    <source>
        <dbReference type="ARBA" id="ARBA00006270"/>
    </source>
</evidence>
<sequence length="542" mass="58657">MTTITPPAITNAAPQLAPWRRTAVSNEGSHNTSTAPVASTSTLPNGNYPSNTAPTNSTPKSPPQHRFKVVLIGDAGVGKTSLRQRWLSEAFTLGYKATIGVDFISKVVEIDQDVHVSLSVWDTAGMSAWIELVSSQDRFRALGASFYRGADACVLVYSDSRSLRSLQSWFDEFTTKAPVDDLRNFTWVAVRSKIDLGATLEEGGSPFTAGGEEELLRNLLGQSSEDLDVEEETVGYTVKDSAGPAVSPPRKTTRRRKVSNASNTTTKGSIKNGVATCCAEMSTRIDVLPPPSSTTGGSGSSSPTRETAPQLLRSPRGLSVQNNKMPASTSLKTIYHTPSSSFNESWDSLASGRRGEPSLIRSPLTSSEASEDNFGDMANGLEISKENFNSADYERDVARGIDSFMASSPPHPPSHLVTIGKHLGGPSLFQRSEKMRLIKEERKRNERKMGIIPGGEVGGPMGTASIGLAGGYSYGKDGIKLFRTSAKTGEGVEDVFEYIARRATWQWYKDEKERKHQLERGGPVVRLGPQPKGSKWREACCS</sequence>
<dbReference type="GO" id="GO:0005770">
    <property type="term" value="C:late endosome"/>
    <property type="evidence" value="ECO:0007669"/>
    <property type="project" value="TreeGrafter"/>
</dbReference>
<dbReference type="EMBL" id="FQNC01000045">
    <property type="protein sequence ID" value="SGY60466.1"/>
    <property type="molecule type" value="Genomic_DNA"/>
</dbReference>
<dbReference type="SMART" id="SM00175">
    <property type="entry name" value="RAB"/>
    <property type="match status" value="1"/>
</dbReference>
<gene>
    <name evidence="6" type="primary">BQ5605_C007g04436</name>
    <name evidence="6" type="ORF">BQ5605_C007G04436</name>
</gene>
<reference evidence="6 7" key="1">
    <citation type="submission" date="2016-11" db="EMBL/GenBank/DDBJ databases">
        <authorList>
            <person name="Jaros S."/>
            <person name="Januszkiewicz K."/>
            <person name="Wedrychowicz H."/>
        </authorList>
    </citation>
    <scope>NUCLEOTIDE SEQUENCE [LARGE SCALE GENOMIC DNA]</scope>
</reference>
<organism evidence="6 7">
    <name type="scientific">Microbotryum silenes-dioicae</name>
    <dbReference type="NCBI Taxonomy" id="796604"/>
    <lineage>
        <taxon>Eukaryota</taxon>
        <taxon>Fungi</taxon>
        <taxon>Dikarya</taxon>
        <taxon>Basidiomycota</taxon>
        <taxon>Pucciniomycotina</taxon>
        <taxon>Microbotryomycetes</taxon>
        <taxon>Microbotryales</taxon>
        <taxon>Microbotryaceae</taxon>
        <taxon>Microbotryum</taxon>
    </lineage>
</organism>
<dbReference type="PANTHER" id="PTHR47981:SF20">
    <property type="entry name" value="RAS-RELATED PROTEIN RAB-7A"/>
    <property type="match status" value="1"/>
</dbReference>
<dbReference type="GO" id="GO:0000329">
    <property type="term" value="C:fungal-type vacuole membrane"/>
    <property type="evidence" value="ECO:0007669"/>
    <property type="project" value="TreeGrafter"/>
</dbReference>
<feature type="region of interest" description="Disordered" evidence="5">
    <location>
        <begin position="21"/>
        <end position="64"/>
    </location>
</feature>
<dbReference type="GO" id="GO:0003924">
    <property type="term" value="F:GTPase activity"/>
    <property type="evidence" value="ECO:0007669"/>
    <property type="project" value="InterPro"/>
</dbReference>
<evidence type="ECO:0000256" key="3">
    <source>
        <dbReference type="ARBA" id="ARBA00023134"/>
    </source>
</evidence>
<evidence type="ECO:0000256" key="4">
    <source>
        <dbReference type="ARBA" id="ARBA00023289"/>
    </source>
</evidence>
<dbReference type="AlphaFoldDB" id="A0A2X0M9Z3"/>
<dbReference type="InterPro" id="IPR027417">
    <property type="entry name" value="P-loop_NTPase"/>
</dbReference>
<dbReference type="Proteomes" id="UP000249464">
    <property type="component" value="Unassembled WGS sequence"/>
</dbReference>
<dbReference type="STRING" id="796604.A0A2X0M9Z3"/>
<keyword evidence="3" id="KW-0342">GTP-binding</keyword>
<proteinExistence type="inferred from homology"/>
<name>A0A2X0M9Z3_9BASI</name>
<dbReference type="PROSITE" id="PS51419">
    <property type="entry name" value="RAB"/>
    <property type="match status" value="1"/>
</dbReference>
<feature type="compositionally biased region" description="Polar residues" evidence="5">
    <location>
        <begin position="259"/>
        <end position="269"/>
    </location>
</feature>
<dbReference type="InterPro" id="IPR001806">
    <property type="entry name" value="Small_GTPase"/>
</dbReference>
<dbReference type="PANTHER" id="PTHR47981">
    <property type="entry name" value="RAB FAMILY"/>
    <property type="match status" value="1"/>
</dbReference>
<feature type="region of interest" description="Disordered" evidence="5">
    <location>
        <begin position="283"/>
        <end position="376"/>
    </location>
</feature>
<keyword evidence="4" id="KW-0636">Prenylation</keyword>
<keyword evidence="7" id="KW-1185">Reference proteome</keyword>
<dbReference type="SUPFAM" id="SSF52540">
    <property type="entry name" value="P-loop containing nucleoside triphosphate hydrolases"/>
    <property type="match status" value="1"/>
</dbReference>
<dbReference type="PRINTS" id="PR00449">
    <property type="entry name" value="RASTRNSFRMNG"/>
</dbReference>
<accession>A0A2X0M9Z3</accession>
<dbReference type="SMART" id="SM00173">
    <property type="entry name" value="RAS"/>
    <property type="match status" value="1"/>
</dbReference>
<dbReference type="GO" id="GO:0005525">
    <property type="term" value="F:GTP binding"/>
    <property type="evidence" value="ECO:0007669"/>
    <property type="project" value="UniProtKB-KW"/>
</dbReference>
<dbReference type="Gene3D" id="3.40.50.300">
    <property type="entry name" value="P-loop containing nucleotide triphosphate hydrolases"/>
    <property type="match status" value="1"/>
</dbReference>
<feature type="compositionally biased region" description="Polar residues" evidence="5">
    <location>
        <begin position="23"/>
        <end position="59"/>
    </location>
</feature>
<keyword evidence="2" id="KW-0547">Nucleotide-binding</keyword>
<feature type="region of interest" description="Disordered" evidence="5">
    <location>
        <begin position="516"/>
        <end position="542"/>
    </location>
</feature>
<dbReference type="GO" id="GO:0032889">
    <property type="term" value="P:regulation of vacuole fusion, non-autophagic"/>
    <property type="evidence" value="ECO:0007669"/>
    <property type="project" value="TreeGrafter"/>
</dbReference>
<evidence type="ECO:0000313" key="6">
    <source>
        <dbReference type="EMBL" id="SGY60466.1"/>
    </source>
</evidence>
<protein>
    <submittedName>
        <fullName evidence="6">BQ5605_C007g04436 protein</fullName>
    </submittedName>
</protein>
<comment type="similarity">
    <text evidence="1">Belongs to the small GTPase superfamily. Rab family.</text>
</comment>